<feature type="transmembrane region" description="Helical" evidence="2">
    <location>
        <begin position="257"/>
        <end position="276"/>
    </location>
</feature>
<dbReference type="AlphaFoldDB" id="A0AAW1T0V9"/>
<sequence>MHIPIAQSVSSTSRRSAAHSRHTESAAAKSALCPLWPVRLCCNQQRSSAAYRATQQQSCWRQAHAFVPASGPGMKRGELLSARASKQKSPPVEETSEDSPLPFAALSVIYAVLGIAVYVAPHPAADFVFGPAAGLSHEVTFKLLGIFFELVALYNFFQQSAAAEGNLGETIHRRGNGSLSFFGAACLSIPFLSYLTNPIITPTAGAIFGSLSAAQWLAAGRGYAKYSPDGANPFAVLQSYAKDLTQLRNTDGLNSTLFSMFTATFIGIGLAFLFFPEPTKAGMFGAMPALGPEDQLLWQILGSTIATVVGPICYTQQEAAIQNNFSQRPKRLLMGGLALASGAYVFTLLPLLFTDKAGGLLFWAGFPWGTLTVVSTLIAVKPKENEGWYTPW</sequence>
<feature type="region of interest" description="Disordered" evidence="1">
    <location>
        <begin position="1"/>
        <end position="23"/>
    </location>
</feature>
<dbReference type="EMBL" id="JALJOV010000633">
    <property type="protein sequence ID" value="KAK9862250.1"/>
    <property type="molecule type" value="Genomic_DNA"/>
</dbReference>
<protein>
    <submittedName>
        <fullName evidence="3">Uncharacterized protein</fullName>
    </submittedName>
</protein>
<feature type="transmembrane region" description="Helical" evidence="2">
    <location>
        <begin position="177"/>
        <end position="193"/>
    </location>
</feature>
<reference evidence="3 4" key="1">
    <citation type="journal article" date="2024" name="Nat. Commun.">
        <title>Phylogenomics reveals the evolutionary origins of lichenization in chlorophyte algae.</title>
        <authorList>
            <person name="Puginier C."/>
            <person name="Libourel C."/>
            <person name="Otte J."/>
            <person name="Skaloud P."/>
            <person name="Haon M."/>
            <person name="Grisel S."/>
            <person name="Petersen M."/>
            <person name="Berrin J.G."/>
            <person name="Delaux P.M."/>
            <person name="Dal Grande F."/>
            <person name="Keller J."/>
        </authorList>
    </citation>
    <scope>NUCLEOTIDE SEQUENCE [LARGE SCALE GENOMIC DNA]</scope>
    <source>
        <strain evidence="3 4">SAG 2523</strain>
    </source>
</reference>
<keyword evidence="2" id="KW-1133">Transmembrane helix</keyword>
<dbReference type="Proteomes" id="UP001485043">
    <property type="component" value="Unassembled WGS sequence"/>
</dbReference>
<comment type="caution">
    <text evidence="3">The sequence shown here is derived from an EMBL/GenBank/DDBJ whole genome shotgun (WGS) entry which is preliminary data.</text>
</comment>
<gene>
    <name evidence="3" type="ORF">WJX84_006889</name>
</gene>
<accession>A0AAW1T0V9</accession>
<keyword evidence="4" id="KW-1185">Reference proteome</keyword>
<feature type="transmembrane region" description="Helical" evidence="2">
    <location>
        <begin position="335"/>
        <end position="354"/>
    </location>
</feature>
<feature type="compositionally biased region" description="Low complexity" evidence="1">
    <location>
        <begin position="1"/>
        <end position="15"/>
    </location>
</feature>
<name>A0AAW1T0V9_9CHLO</name>
<evidence type="ECO:0000256" key="1">
    <source>
        <dbReference type="SAM" id="MobiDB-lite"/>
    </source>
</evidence>
<proteinExistence type="predicted"/>
<feature type="transmembrane region" description="Helical" evidence="2">
    <location>
        <begin position="199"/>
        <end position="218"/>
    </location>
</feature>
<evidence type="ECO:0000313" key="3">
    <source>
        <dbReference type="EMBL" id="KAK9862250.1"/>
    </source>
</evidence>
<keyword evidence="2" id="KW-0812">Transmembrane</keyword>
<feature type="transmembrane region" description="Helical" evidence="2">
    <location>
        <begin position="360"/>
        <end position="380"/>
    </location>
</feature>
<feature type="transmembrane region" description="Helical" evidence="2">
    <location>
        <begin position="139"/>
        <end position="157"/>
    </location>
</feature>
<evidence type="ECO:0000313" key="4">
    <source>
        <dbReference type="Proteomes" id="UP001485043"/>
    </source>
</evidence>
<feature type="transmembrane region" description="Helical" evidence="2">
    <location>
        <begin position="296"/>
        <end position="314"/>
    </location>
</feature>
<feature type="transmembrane region" description="Helical" evidence="2">
    <location>
        <begin position="101"/>
        <end position="119"/>
    </location>
</feature>
<keyword evidence="2" id="KW-0472">Membrane</keyword>
<organism evidence="3 4">
    <name type="scientific">Apatococcus fuscideae</name>
    <dbReference type="NCBI Taxonomy" id="2026836"/>
    <lineage>
        <taxon>Eukaryota</taxon>
        <taxon>Viridiplantae</taxon>
        <taxon>Chlorophyta</taxon>
        <taxon>core chlorophytes</taxon>
        <taxon>Trebouxiophyceae</taxon>
        <taxon>Chlorellales</taxon>
        <taxon>Chlorellaceae</taxon>
        <taxon>Apatococcus</taxon>
    </lineage>
</organism>
<evidence type="ECO:0000256" key="2">
    <source>
        <dbReference type="SAM" id="Phobius"/>
    </source>
</evidence>